<feature type="region of interest" description="Disordered" evidence="3">
    <location>
        <begin position="177"/>
        <end position="198"/>
    </location>
</feature>
<dbReference type="GO" id="GO:0003697">
    <property type="term" value="F:single-stranded DNA binding"/>
    <property type="evidence" value="ECO:0007669"/>
    <property type="project" value="InterPro"/>
</dbReference>
<dbReference type="GO" id="GO:0006260">
    <property type="term" value="P:DNA replication"/>
    <property type="evidence" value="ECO:0007669"/>
    <property type="project" value="InterPro"/>
</dbReference>
<dbReference type="PANTHER" id="PTHR10302:SF25">
    <property type="entry name" value="PRIMOSOMAL REPLICATION PROTEIN N"/>
    <property type="match status" value="1"/>
</dbReference>
<sequence length="207" mass="22381">MATTPSIIMRGFVGTDPKLFAVHSRTGQSSGCSFRLGASRSYWDAASQQWKARPSTWLPVHCYGVLAQNVAGSIRKGDSVLVSGYLETDEWGEGDDKHSLLVLKAQSMGHDLLFGTSTYRRLRKTQNATTKSYLSIDQLTAPVSTTDSKAQSGVNITQDTCPEDAAELLDEYTTSQEINADGGSDENTANEEKNSVDADFLVGAEAM</sequence>
<dbReference type="SUPFAM" id="SSF50249">
    <property type="entry name" value="Nucleic acid-binding proteins"/>
    <property type="match status" value="1"/>
</dbReference>
<dbReference type="Gene3D" id="2.40.50.140">
    <property type="entry name" value="Nucleic acid-binding proteins"/>
    <property type="match status" value="1"/>
</dbReference>
<reference evidence="4 5" key="1">
    <citation type="journal article" date="2017" name="BMC Genomics">
        <title>Comparative genomic and phylogenomic analyses of the Bifidobacteriaceae family.</title>
        <authorList>
            <person name="Lugli G.A."/>
            <person name="Milani C."/>
            <person name="Turroni F."/>
            <person name="Duranti S."/>
            <person name="Mancabelli L."/>
            <person name="Mangifesta M."/>
            <person name="Ferrario C."/>
            <person name="Modesto M."/>
            <person name="Mattarelli P."/>
            <person name="Jiri K."/>
            <person name="van Sinderen D."/>
            <person name="Ventura M."/>
        </authorList>
    </citation>
    <scope>NUCLEOTIDE SEQUENCE [LARGE SCALE GENOMIC DNA]</scope>
    <source>
        <strain evidence="4 5">LMG 21773</strain>
    </source>
</reference>
<dbReference type="Proteomes" id="UP000228976">
    <property type="component" value="Unassembled WGS sequence"/>
</dbReference>
<name>A0A261FB32_9BIFI</name>
<comment type="caution">
    <text evidence="4">The sequence shown here is derived from an EMBL/GenBank/DDBJ whole genome shotgun (WGS) entry which is preliminary data.</text>
</comment>
<dbReference type="InterPro" id="IPR011344">
    <property type="entry name" value="ssDNA-bd"/>
</dbReference>
<proteinExistence type="predicted"/>
<dbReference type="PROSITE" id="PS50935">
    <property type="entry name" value="SSB"/>
    <property type="match status" value="1"/>
</dbReference>
<dbReference type="OrthoDB" id="4427276at2"/>
<dbReference type="EMBL" id="MWWU01000002">
    <property type="protein sequence ID" value="OZG56361.1"/>
    <property type="molecule type" value="Genomic_DNA"/>
</dbReference>
<dbReference type="AlphaFoldDB" id="A0A261FB32"/>
<evidence type="ECO:0000256" key="3">
    <source>
        <dbReference type="SAM" id="MobiDB-lite"/>
    </source>
</evidence>
<protein>
    <submittedName>
        <fullName evidence="4">Single-stranded DNA-binding protein</fullName>
    </submittedName>
</protein>
<dbReference type="GO" id="GO:0009295">
    <property type="term" value="C:nucleoid"/>
    <property type="evidence" value="ECO:0007669"/>
    <property type="project" value="TreeGrafter"/>
</dbReference>
<dbReference type="RefSeq" id="WP_094689900.1">
    <property type="nucleotide sequence ID" value="NZ_JACBYZ010000001.1"/>
</dbReference>
<dbReference type="InterPro" id="IPR000424">
    <property type="entry name" value="Primosome_PriB/ssb"/>
</dbReference>
<accession>A0A261FB32</accession>
<dbReference type="Pfam" id="PF00436">
    <property type="entry name" value="SSB"/>
    <property type="match status" value="1"/>
</dbReference>
<dbReference type="PANTHER" id="PTHR10302">
    <property type="entry name" value="SINGLE-STRANDED DNA-BINDING PROTEIN"/>
    <property type="match status" value="1"/>
</dbReference>
<dbReference type="InterPro" id="IPR012340">
    <property type="entry name" value="NA-bd_OB-fold"/>
</dbReference>
<keyword evidence="5" id="KW-1185">Reference proteome</keyword>
<evidence type="ECO:0000256" key="1">
    <source>
        <dbReference type="ARBA" id="ARBA00023125"/>
    </source>
</evidence>
<dbReference type="CDD" id="cd04496">
    <property type="entry name" value="SSB_OBF"/>
    <property type="match status" value="1"/>
</dbReference>
<gene>
    <name evidence="4" type="ORF">AEAE_0849</name>
</gene>
<evidence type="ECO:0000256" key="2">
    <source>
        <dbReference type="PROSITE-ProRule" id="PRU00252"/>
    </source>
</evidence>
<evidence type="ECO:0000313" key="4">
    <source>
        <dbReference type="EMBL" id="OZG56361.1"/>
    </source>
</evidence>
<organism evidence="4 5">
    <name type="scientific">Aeriscardovia aeriphila</name>
    <dbReference type="NCBI Taxonomy" id="218139"/>
    <lineage>
        <taxon>Bacteria</taxon>
        <taxon>Bacillati</taxon>
        <taxon>Actinomycetota</taxon>
        <taxon>Actinomycetes</taxon>
        <taxon>Bifidobacteriales</taxon>
        <taxon>Bifidobacteriaceae</taxon>
        <taxon>Aeriscardovia</taxon>
    </lineage>
</organism>
<evidence type="ECO:0000313" key="5">
    <source>
        <dbReference type="Proteomes" id="UP000228976"/>
    </source>
</evidence>
<keyword evidence="1 2" id="KW-0238">DNA-binding</keyword>